<evidence type="ECO:0000259" key="1">
    <source>
        <dbReference type="Pfam" id="PF10020"/>
    </source>
</evidence>
<feature type="domain" description="DUF2262" evidence="1">
    <location>
        <begin position="136"/>
        <end position="268"/>
    </location>
</feature>
<keyword evidence="4" id="KW-1185">Reference proteome</keyword>
<evidence type="ECO:0000259" key="2">
    <source>
        <dbReference type="Pfam" id="PF22886"/>
    </source>
</evidence>
<sequence>MSESYEPPAGEELSTVDVADCEYTSELIEIDGVISESGQGGWPGEGRYTVHSFAMAAWRRTGQSVRNETLLLLRPVPETASYFGDFQAGTLHRFEVLLSVDQTRAIVSKIVEENIKDDELEAIAIELVRPVVLQTERFGELTLNRSIHWFEGVANWNSQEVEISLETDEDLDITNQLETAEILFANAAEWQEKINAFAVAEKLELANDWQEKGQKLDADEFLQRMSLNSITIKPDGEFEFWHDDGDIFFGHSIQISGSLTQGLTDSDIPG</sequence>
<evidence type="ECO:0000313" key="4">
    <source>
        <dbReference type="Proteomes" id="UP001430306"/>
    </source>
</evidence>
<feature type="domain" description="DUF7021" evidence="2">
    <location>
        <begin position="21"/>
        <end position="126"/>
    </location>
</feature>
<dbReference type="EMBL" id="JAJKFW010000022">
    <property type="protein sequence ID" value="MCC9642912.1"/>
    <property type="molecule type" value="Genomic_DNA"/>
</dbReference>
<gene>
    <name evidence="3" type="ORF">LOC71_11545</name>
</gene>
<comment type="caution">
    <text evidence="3">The sequence shown here is derived from an EMBL/GenBank/DDBJ whole genome shotgun (WGS) entry which is preliminary data.</text>
</comment>
<proteinExistence type="predicted"/>
<reference evidence="3" key="1">
    <citation type="submission" date="2021-11" db="EMBL/GenBank/DDBJ databases">
        <title>Genome sequence.</title>
        <authorList>
            <person name="Sun Q."/>
        </authorList>
    </citation>
    <scope>NUCLEOTIDE SEQUENCE</scope>
    <source>
        <strain evidence="3">JC740</strain>
    </source>
</reference>
<accession>A0ABS8NH78</accession>
<dbReference type="InterPro" id="IPR024198">
    <property type="entry name" value="UCP033642"/>
</dbReference>
<dbReference type="RefSeq" id="WP_230273863.1">
    <property type="nucleotide sequence ID" value="NZ_JAJKFW010000022.1"/>
</dbReference>
<dbReference type="Proteomes" id="UP001430306">
    <property type="component" value="Unassembled WGS sequence"/>
</dbReference>
<dbReference type="Pfam" id="PF22886">
    <property type="entry name" value="DUF7021"/>
    <property type="match status" value="1"/>
</dbReference>
<dbReference type="InterPro" id="IPR019260">
    <property type="entry name" value="DUF2262"/>
</dbReference>
<name>A0ABS8NH78_9BACT</name>
<dbReference type="PIRSF" id="PIRSF033642">
    <property type="entry name" value="UCP033642"/>
    <property type="match status" value="1"/>
</dbReference>
<dbReference type="InterPro" id="IPR054286">
    <property type="entry name" value="DUF7021"/>
</dbReference>
<protein>
    <submittedName>
        <fullName evidence="3">DUF2262 domain-containing protein</fullName>
    </submittedName>
</protein>
<evidence type="ECO:0000313" key="3">
    <source>
        <dbReference type="EMBL" id="MCC9642912.1"/>
    </source>
</evidence>
<dbReference type="Pfam" id="PF10020">
    <property type="entry name" value="DUF2262"/>
    <property type="match status" value="1"/>
</dbReference>
<organism evidence="3 4">
    <name type="scientific">Rhodopirellula halodulae</name>
    <dbReference type="NCBI Taxonomy" id="2894198"/>
    <lineage>
        <taxon>Bacteria</taxon>
        <taxon>Pseudomonadati</taxon>
        <taxon>Planctomycetota</taxon>
        <taxon>Planctomycetia</taxon>
        <taxon>Pirellulales</taxon>
        <taxon>Pirellulaceae</taxon>
        <taxon>Rhodopirellula</taxon>
    </lineage>
</organism>